<dbReference type="PANTHER" id="PTHR43550">
    <property type="entry name" value="3-KETODIHYDROSPHINGOSINE REDUCTASE"/>
    <property type="match status" value="1"/>
</dbReference>
<comment type="catalytic activity">
    <reaction evidence="11">
        <text>sphinganine + NADP(+) = 3-oxosphinganine + NADPH + H(+)</text>
        <dbReference type="Rhea" id="RHEA:22640"/>
        <dbReference type="ChEBI" id="CHEBI:15378"/>
        <dbReference type="ChEBI" id="CHEBI:57783"/>
        <dbReference type="ChEBI" id="CHEBI:57817"/>
        <dbReference type="ChEBI" id="CHEBI:58299"/>
        <dbReference type="ChEBI" id="CHEBI:58349"/>
        <dbReference type="EC" id="1.1.1.102"/>
    </reaction>
    <physiologicalReaction direction="right-to-left" evidence="11">
        <dbReference type="Rhea" id="RHEA:22642"/>
    </physiologicalReaction>
</comment>
<evidence type="ECO:0000256" key="5">
    <source>
        <dbReference type="ARBA" id="ARBA00022857"/>
    </source>
</evidence>
<keyword evidence="7" id="KW-0560">Oxidoreductase</keyword>
<dbReference type="AlphaFoldDB" id="A0AAN9UA71"/>
<gene>
    <name evidence="13" type="primary">TSC10_1</name>
    <name evidence="13" type="ORF">SLS53_006400</name>
</gene>
<evidence type="ECO:0000256" key="7">
    <source>
        <dbReference type="ARBA" id="ARBA00023002"/>
    </source>
</evidence>
<evidence type="ECO:0000313" key="13">
    <source>
        <dbReference type="EMBL" id="KAK7737780.1"/>
    </source>
</evidence>
<keyword evidence="14" id="KW-1185">Reference proteome</keyword>
<evidence type="ECO:0000256" key="4">
    <source>
        <dbReference type="ARBA" id="ARBA00022824"/>
    </source>
</evidence>
<evidence type="ECO:0000256" key="3">
    <source>
        <dbReference type="ARBA" id="ARBA00004991"/>
    </source>
</evidence>
<protein>
    <recommendedName>
        <fullName evidence="9">3-dehydrosphinganine reductase</fullName>
        <ecNumber evidence="9">1.1.1.102</ecNumber>
    </recommendedName>
</protein>
<dbReference type="GO" id="GO:0006666">
    <property type="term" value="P:3-keto-sphinganine metabolic process"/>
    <property type="evidence" value="ECO:0007669"/>
    <property type="project" value="InterPro"/>
</dbReference>
<dbReference type="PRINTS" id="PR00081">
    <property type="entry name" value="GDHRDH"/>
</dbReference>
<evidence type="ECO:0000256" key="2">
    <source>
        <dbReference type="ARBA" id="ARBA00004760"/>
    </source>
</evidence>
<dbReference type="InterPro" id="IPR002347">
    <property type="entry name" value="SDR_fam"/>
</dbReference>
<dbReference type="InterPro" id="IPR036291">
    <property type="entry name" value="NAD(P)-bd_dom_sf"/>
</dbReference>
<feature type="transmembrane region" description="Helical" evidence="12">
    <location>
        <begin position="310"/>
        <end position="331"/>
    </location>
</feature>
<keyword evidence="4" id="KW-0256">Endoplasmic reticulum</keyword>
<organism evidence="13 14">
    <name type="scientific">Cytospora paraplurivora</name>
    <dbReference type="NCBI Taxonomy" id="2898453"/>
    <lineage>
        <taxon>Eukaryota</taxon>
        <taxon>Fungi</taxon>
        <taxon>Dikarya</taxon>
        <taxon>Ascomycota</taxon>
        <taxon>Pezizomycotina</taxon>
        <taxon>Sordariomycetes</taxon>
        <taxon>Sordariomycetidae</taxon>
        <taxon>Diaporthales</taxon>
        <taxon>Cytosporaceae</taxon>
        <taxon>Cytospora</taxon>
    </lineage>
</organism>
<keyword evidence="8" id="KW-0443">Lipid metabolism</keyword>
<dbReference type="GO" id="GO:0005789">
    <property type="term" value="C:endoplasmic reticulum membrane"/>
    <property type="evidence" value="ECO:0007669"/>
    <property type="project" value="TreeGrafter"/>
</dbReference>
<name>A0AAN9UA71_9PEZI</name>
<keyword evidence="12" id="KW-0812">Transmembrane</keyword>
<dbReference type="EMBL" id="JAJSPL020000028">
    <property type="protein sequence ID" value="KAK7737780.1"/>
    <property type="molecule type" value="Genomic_DNA"/>
</dbReference>
<dbReference type="Pfam" id="PF00106">
    <property type="entry name" value="adh_short"/>
    <property type="match status" value="1"/>
</dbReference>
<comment type="caution">
    <text evidence="13">The sequence shown here is derived from an EMBL/GenBank/DDBJ whole genome shotgun (WGS) entry which is preliminary data.</text>
</comment>
<dbReference type="Proteomes" id="UP001320245">
    <property type="component" value="Unassembled WGS sequence"/>
</dbReference>
<comment type="pathway">
    <text evidence="3">Sphingolipid metabolism.</text>
</comment>
<dbReference type="PANTHER" id="PTHR43550:SF3">
    <property type="entry name" value="3-KETODIHYDROSPHINGOSINE REDUCTASE"/>
    <property type="match status" value="1"/>
</dbReference>
<comment type="subcellular location">
    <subcellularLocation>
        <location evidence="1">Endoplasmic reticulum</location>
    </subcellularLocation>
</comment>
<proteinExistence type="predicted"/>
<evidence type="ECO:0000256" key="1">
    <source>
        <dbReference type="ARBA" id="ARBA00004240"/>
    </source>
</evidence>
<evidence type="ECO:0000256" key="10">
    <source>
        <dbReference type="ARBA" id="ARBA00044737"/>
    </source>
</evidence>
<feature type="transmembrane region" description="Helical" evidence="12">
    <location>
        <begin position="12"/>
        <end position="35"/>
    </location>
</feature>
<evidence type="ECO:0000256" key="11">
    <source>
        <dbReference type="ARBA" id="ARBA00048930"/>
    </source>
</evidence>
<evidence type="ECO:0000313" key="14">
    <source>
        <dbReference type="Proteomes" id="UP001320245"/>
    </source>
</evidence>
<keyword evidence="6" id="KW-0746">Sphingolipid metabolism</keyword>
<comment type="function">
    <text evidence="10">Catalyzes the reduction of 3'-oxosphinganine (3-ketodihydrosphingosine/KDS) to sphinganine (dihydrosphingosine/DHS), the second step of de novo sphingolipid biosynthesis.</text>
</comment>
<keyword evidence="5" id="KW-0521">NADP</keyword>
<evidence type="ECO:0000256" key="6">
    <source>
        <dbReference type="ARBA" id="ARBA00022919"/>
    </source>
</evidence>
<comment type="pathway">
    <text evidence="2">Lipid metabolism; sphingolipid metabolism.</text>
</comment>
<dbReference type="Gene3D" id="3.40.50.720">
    <property type="entry name" value="NAD(P)-binding Rossmann-like Domain"/>
    <property type="match status" value="1"/>
</dbReference>
<evidence type="ECO:0000256" key="12">
    <source>
        <dbReference type="SAM" id="Phobius"/>
    </source>
</evidence>
<evidence type="ECO:0000256" key="9">
    <source>
        <dbReference type="ARBA" id="ARBA00026112"/>
    </source>
</evidence>
<dbReference type="CDD" id="cd08939">
    <property type="entry name" value="KDSR-like_SDR_c"/>
    <property type="match status" value="1"/>
</dbReference>
<dbReference type="GO" id="GO:0030148">
    <property type="term" value="P:sphingolipid biosynthetic process"/>
    <property type="evidence" value="ECO:0007669"/>
    <property type="project" value="InterPro"/>
</dbReference>
<dbReference type="EC" id="1.1.1.102" evidence="9"/>
<dbReference type="GO" id="GO:0047560">
    <property type="term" value="F:3-dehydrosphinganine reductase activity"/>
    <property type="evidence" value="ECO:0007669"/>
    <property type="project" value="UniProtKB-EC"/>
</dbReference>
<accession>A0AAN9UA71</accession>
<dbReference type="InterPro" id="IPR045022">
    <property type="entry name" value="KDSR-like"/>
</dbReference>
<keyword evidence="12" id="KW-0472">Membrane</keyword>
<keyword evidence="12" id="KW-1133">Transmembrane helix</keyword>
<evidence type="ECO:0000256" key="8">
    <source>
        <dbReference type="ARBA" id="ARBA00023098"/>
    </source>
</evidence>
<reference evidence="13 14" key="1">
    <citation type="journal article" date="2023" name="PLoS ONE">
        <title>Cytospora paraplurivora sp. nov. isolated from orchards with fruit tree decline syndrome in Ontario, Canada.</title>
        <authorList>
            <person name="Ilyukhin E."/>
            <person name="Nguyen H.D.T."/>
            <person name="Castle A.J."/>
            <person name="Ellouze W."/>
        </authorList>
    </citation>
    <scope>NUCLEOTIDE SEQUENCE [LARGE SCALE GENOMIC DNA]</scope>
    <source>
        <strain evidence="13 14">FDS-564</strain>
    </source>
</reference>
<dbReference type="SUPFAM" id="SSF51735">
    <property type="entry name" value="NAD(P)-binding Rossmann-fold domains"/>
    <property type="match status" value="1"/>
</dbReference>
<sequence length="352" mass="38582">MDYINSLGATQVTIAATSLVAIAIAILTAVAMGLFGKNQMPVEGKTILITGGSEGMGLSAATQLSAKGANVIIIARNQQKLDAALIGIKSAAKSQSQRFHAISADISQPDYASAIVSQAIAWNNGQSPDIVWCIAGSSTPMLFQEDRAVVEMRRQMDVNFWGASEMAHAILREWWSPNQKYPSEPKHLIFTASVLALYAIVGYAPYNPSKWALRGLADTLTQEAMMYPEQPVKIHVVYPGTILTSAFEREQRSKPDVTLELEKDDPKQTPEEVARKSIAGLEAGNHFVTVGILGDLMRWGVMGGSLRNNWFIDTMMAWVLAPVWFIVHLVMHGQIKSFAKKHGHPYTYPKKV</sequence>